<comment type="caution">
    <text evidence="2">The sequence shown here is derived from an EMBL/GenBank/DDBJ whole genome shotgun (WGS) entry which is preliminary data.</text>
</comment>
<sequence>MSGLPENDTPRPRLPLPLQPAGPRPSLARSQASAAFLSQLLAMRERRPELSARALGAYGRTASSGERRMPQGFRKSVLA</sequence>
<keyword evidence="3" id="KW-1185">Reference proteome</keyword>
<proteinExistence type="predicted"/>
<reference evidence="3" key="1">
    <citation type="journal article" date="2019" name="Int. J. Syst. Evol. Microbiol.">
        <title>The Global Catalogue of Microorganisms (GCM) 10K type strain sequencing project: providing services to taxonomists for standard genome sequencing and annotation.</title>
        <authorList>
            <consortium name="The Broad Institute Genomics Platform"/>
            <consortium name="The Broad Institute Genome Sequencing Center for Infectious Disease"/>
            <person name="Wu L."/>
            <person name="Ma J."/>
        </authorList>
    </citation>
    <scope>NUCLEOTIDE SEQUENCE [LARGE SCALE GENOMIC DNA]</scope>
    <source>
        <strain evidence="3">KCTC 42281</strain>
    </source>
</reference>
<organism evidence="2 3">
    <name type="scientific">Devosia honganensis</name>
    <dbReference type="NCBI Taxonomy" id="1610527"/>
    <lineage>
        <taxon>Bacteria</taxon>
        <taxon>Pseudomonadati</taxon>
        <taxon>Pseudomonadota</taxon>
        <taxon>Alphaproteobacteria</taxon>
        <taxon>Hyphomicrobiales</taxon>
        <taxon>Devosiaceae</taxon>
        <taxon>Devosia</taxon>
    </lineage>
</organism>
<protein>
    <submittedName>
        <fullName evidence="2">Uncharacterized protein</fullName>
    </submittedName>
</protein>
<gene>
    <name evidence="2" type="ORF">ACFOOL_04615</name>
</gene>
<dbReference type="RefSeq" id="WP_380095309.1">
    <property type="nucleotide sequence ID" value="NZ_JBHRYD010000001.1"/>
</dbReference>
<evidence type="ECO:0000313" key="3">
    <source>
        <dbReference type="Proteomes" id="UP001595613"/>
    </source>
</evidence>
<feature type="compositionally biased region" description="Pro residues" evidence="1">
    <location>
        <begin position="12"/>
        <end position="23"/>
    </location>
</feature>
<dbReference type="EMBL" id="JBHRYD010000001">
    <property type="protein sequence ID" value="MFC3704033.1"/>
    <property type="molecule type" value="Genomic_DNA"/>
</dbReference>
<accession>A0ABV7WXK6</accession>
<name>A0ABV7WXK6_9HYPH</name>
<dbReference type="Proteomes" id="UP001595613">
    <property type="component" value="Unassembled WGS sequence"/>
</dbReference>
<feature type="region of interest" description="Disordered" evidence="1">
    <location>
        <begin position="59"/>
        <end position="79"/>
    </location>
</feature>
<evidence type="ECO:0000313" key="2">
    <source>
        <dbReference type="EMBL" id="MFC3704033.1"/>
    </source>
</evidence>
<feature type="region of interest" description="Disordered" evidence="1">
    <location>
        <begin position="1"/>
        <end position="29"/>
    </location>
</feature>
<evidence type="ECO:0000256" key="1">
    <source>
        <dbReference type="SAM" id="MobiDB-lite"/>
    </source>
</evidence>